<dbReference type="InterPro" id="IPR043519">
    <property type="entry name" value="NT_sf"/>
</dbReference>
<dbReference type="AlphaFoldDB" id="A0A6B0Y3U2"/>
<reference evidence="2" key="1">
    <citation type="submission" date="2019-09" db="EMBL/GenBank/DDBJ databases">
        <title>Characterisation of the sponge microbiome using genome-centric metagenomics.</title>
        <authorList>
            <person name="Engelberts J.P."/>
            <person name="Robbins S.J."/>
            <person name="De Goeij J.M."/>
            <person name="Aranda M."/>
            <person name="Bell S.C."/>
            <person name="Webster N.S."/>
        </authorList>
    </citation>
    <scope>NUCLEOTIDE SEQUENCE</scope>
    <source>
        <strain evidence="2">SB0664_bin_43</strain>
    </source>
</reference>
<dbReference type="GO" id="GO:0016740">
    <property type="term" value="F:transferase activity"/>
    <property type="evidence" value="ECO:0007669"/>
    <property type="project" value="UniProtKB-KW"/>
</dbReference>
<dbReference type="EMBL" id="VXRY01000516">
    <property type="protein sequence ID" value="MXY34885.1"/>
    <property type="molecule type" value="Genomic_DNA"/>
</dbReference>
<feature type="domain" description="Polymerase beta nucleotidyltransferase" evidence="1">
    <location>
        <begin position="21"/>
        <end position="114"/>
    </location>
</feature>
<gene>
    <name evidence="2" type="ORF">F4Y60_12530</name>
</gene>
<proteinExistence type="predicted"/>
<dbReference type="CDD" id="cd05403">
    <property type="entry name" value="NT_KNTase_like"/>
    <property type="match status" value="1"/>
</dbReference>
<dbReference type="Pfam" id="PF18765">
    <property type="entry name" value="Polbeta"/>
    <property type="match status" value="1"/>
</dbReference>
<dbReference type="SUPFAM" id="SSF81301">
    <property type="entry name" value="Nucleotidyltransferase"/>
    <property type="match status" value="1"/>
</dbReference>
<dbReference type="InterPro" id="IPR041633">
    <property type="entry name" value="Polbeta"/>
</dbReference>
<evidence type="ECO:0000259" key="1">
    <source>
        <dbReference type="Pfam" id="PF18765"/>
    </source>
</evidence>
<dbReference type="InterPro" id="IPR052548">
    <property type="entry name" value="Type_VII_TA_antitoxin"/>
</dbReference>
<dbReference type="PANTHER" id="PTHR33933:SF1">
    <property type="entry name" value="PROTEIN ADENYLYLTRANSFERASE MNTA-RELATED"/>
    <property type="match status" value="1"/>
</dbReference>
<sequence>MIPAEISSTCTPDKRLSTLVELCRTVLRAEEVWLFGSRARGDSHDDSDWDVMAIIEDNAPDDMTDPMTLWQVKKRVDLSLDLLAVKKSDFLSAQNAVTTLSHEVKREGIRLACQAGFPRRQQCEKARS</sequence>
<accession>A0A6B0Y3U2</accession>
<organism evidence="2">
    <name type="scientific">Boseongicola sp. SB0664_bin_43</name>
    <dbReference type="NCBI Taxonomy" id="2604844"/>
    <lineage>
        <taxon>Bacteria</taxon>
        <taxon>Pseudomonadati</taxon>
        <taxon>Pseudomonadota</taxon>
        <taxon>Alphaproteobacteria</taxon>
        <taxon>Rhodobacterales</taxon>
        <taxon>Paracoccaceae</taxon>
        <taxon>Boseongicola</taxon>
    </lineage>
</organism>
<dbReference type="PANTHER" id="PTHR33933">
    <property type="entry name" value="NUCLEOTIDYLTRANSFERASE"/>
    <property type="match status" value="1"/>
</dbReference>
<dbReference type="Gene3D" id="3.30.460.10">
    <property type="entry name" value="Beta Polymerase, domain 2"/>
    <property type="match status" value="1"/>
</dbReference>
<comment type="caution">
    <text evidence="2">The sequence shown here is derived from an EMBL/GenBank/DDBJ whole genome shotgun (WGS) entry which is preliminary data.</text>
</comment>
<protein>
    <submittedName>
        <fullName evidence="2">Nucleotidyltransferase domain-containing protein</fullName>
    </submittedName>
</protein>
<evidence type="ECO:0000313" key="2">
    <source>
        <dbReference type="EMBL" id="MXY34885.1"/>
    </source>
</evidence>
<keyword evidence="2" id="KW-0808">Transferase</keyword>
<name>A0A6B0Y3U2_9RHOB</name>